<dbReference type="EMBL" id="QKYN01000176">
    <property type="protein sequence ID" value="RAG81142.1"/>
    <property type="molecule type" value="Genomic_DNA"/>
</dbReference>
<dbReference type="InterPro" id="IPR000719">
    <property type="entry name" value="Prot_kinase_dom"/>
</dbReference>
<feature type="transmembrane region" description="Helical" evidence="12">
    <location>
        <begin position="772"/>
        <end position="796"/>
    </location>
</feature>
<feature type="domain" description="Major facilitator superfamily (MFS) profile" evidence="14">
    <location>
        <begin position="391"/>
        <end position="843"/>
    </location>
</feature>
<proteinExistence type="predicted"/>
<dbReference type="GO" id="GO:0004672">
    <property type="term" value="F:protein kinase activity"/>
    <property type="evidence" value="ECO:0007669"/>
    <property type="project" value="InterPro"/>
</dbReference>
<evidence type="ECO:0000256" key="7">
    <source>
        <dbReference type="ARBA" id="ARBA00022989"/>
    </source>
</evidence>
<dbReference type="Proteomes" id="UP000248889">
    <property type="component" value="Unassembled WGS sequence"/>
</dbReference>
<evidence type="ECO:0000256" key="1">
    <source>
        <dbReference type="ARBA" id="ARBA00004651"/>
    </source>
</evidence>
<dbReference type="InterPro" id="IPR011009">
    <property type="entry name" value="Kinase-like_dom_sf"/>
</dbReference>
<keyword evidence="4 12" id="KW-0812">Transmembrane</keyword>
<dbReference type="PROSITE" id="PS50011">
    <property type="entry name" value="PROTEIN_KINASE_DOM"/>
    <property type="match status" value="1"/>
</dbReference>
<dbReference type="InterPro" id="IPR036259">
    <property type="entry name" value="MFS_trans_sf"/>
</dbReference>
<dbReference type="PANTHER" id="PTHR42718:SF46">
    <property type="entry name" value="BLR6921 PROTEIN"/>
    <property type="match status" value="1"/>
</dbReference>
<evidence type="ECO:0000256" key="2">
    <source>
        <dbReference type="ARBA" id="ARBA00022448"/>
    </source>
</evidence>
<dbReference type="SUPFAM" id="SSF56112">
    <property type="entry name" value="Protein kinase-like (PK-like)"/>
    <property type="match status" value="1"/>
</dbReference>
<feature type="region of interest" description="Disordered" evidence="11">
    <location>
        <begin position="324"/>
        <end position="381"/>
    </location>
</feature>
<sequence length="850" mass="86653">MDQLTGKDPRFIGPYRLIARLGAGGMGLVYLGRSEQGRTVAVKVVQAEYAGHPEFRRRFAREVAAARLVGGSWTAAVLDADPEADVPWVATQYIPGPDLQTVVAKDFGPLPEDSVRILANRLALALQAVHGAGLIHRDLKPSNVLVTVDGPRVIDFGIARAMDGLLGDSLHTHTGMLIGSPGFMSPEQVRGLELTSASDVFCLGAVLVYASTGRLLFGAGETGLNAHLFRIAEEEADLTGVPEPFAELVGACLHKTPGERPTLQQVVEQTTTDRAAEWLPSPVLAQLGRHAAELLDYVPAPTQAPVAQPAPAVASYPAPAYPPAAPAGAGAPGAAGPSVTPPPGFGPPAVPAPGPYPGPPPGPQPGLWAASPLPAPAVQDSPPAHRGRWLGLVAVVLAQLLVGLQAGTFNIALPSIQMSLHLSSADRSTLVNSYTLAFVALVVLGGHTADLIGRKATMVGGLAVFAAASVLGGSAPDSTLLMLARGLQGASGALVTVAAFALVAANFTDPKERRTAFGLYASVAGGGSLLGMFVGGWIAQTLSWRVAFFADVPLALVALVGALALLHDAPRAAAARFDVIGVLLGTCGMVAVTFGLIRAGSNGWSDLRTLILLVVGTPVFLAFLWWQSRSEPASPAGVATNRNRLGSAIGMVLTGAGVFAMLTALTLVGQMVLGRSPAGVGQDFLPMALALLLGATLISARLAGRVPARILVAAGLVTTALGLALLTDVSLSGNYATEVLPGLVIAGLGAGVALMPLFAAATSGLAPSRTGAASATVSAALQLGAGAGSVLFLTGLPRSSATPLGLSEFRLALLHTYTTTLWSAAALALLAALTAGLLLTSRPEDRALSR</sequence>
<evidence type="ECO:0000256" key="11">
    <source>
        <dbReference type="SAM" id="MobiDB-lite"/>
    </source>
</evidence>
<feature type="compositionally biased region" description="Low complexity" evidence="11">
    <location>
        <begin position="326"/>
        <end position="338"/>
    </location>
</feature>
<dbReference type="PANTHER" id="PTHR42718">
    <property type="entry name" value="MAJOR FACILITATOR SUPERFAMILY MULTIDRUG TRANSPORTER MFSC"/>
    <property type="match status" value="1"/>
</dbReference>
<feature type="binding site" evidence="10">
    <location>
        <position position="43"/>
    </location>
    <ligand>
        <name>ATP</name>
        <dbReference type="ChEBI" id="CHEBI:30616"/>
    </ligand>
</feature>
<comment type="subcellular location">
    <subcellularLocation>
        <location evidence="1">Cell membrane</location>
        <topology evidence="1">Multi-pass membrane protein</topology>
    </subcellularLocation>
</comment>
<dbReference type="CDD" id="cd14014">
    <property type="entry name" value="STKc_PknB_like"/>
    <property type="match status" value="1"/>
</dbReference>
<feature type="domain" description="Protein kinase" evidence="13">
    <location>
        <begin position="15"/>
        <end position="279"/>
    </location>
</feature>
<keyword evidence="3" id="KW-1003">Cell membrane</keyword>
<feature type="transmembrane region" description="Helical" evidence="12">
    <location>
        <begin position="517"/>
        <end position="538"/>
    </location>
</feature>
<feature type="compositionally biased region" description="Pro residues" evidence="11">
    <location>
        <begin position="339"/>
        <end position="364"/>
    </location>
</feature>
<organism evidence="15 16">
    <name type="scientific">Streptacidiphilus pinicola</name>
    <dbReference type="NCBI Taxonomy" id="2219663"/>
    <lineage>
        <taxon>Bacteria</taxon>
        <taxon>Bacillati</taxon>
        <taxon>Actinomycetota</taxon>
        <taxon>Actinomycetes</taxon>
        <taxon>Kitasatosporales</taxon>
        <taxon>Streptomycetaceae</taxon>
        <taxon>Streptacidiphilus</taxon>
    </lineage>
</organism>
<dbReference type="InterPro" id="IPR011701">
    <property type="entry name" value="MFS"/>
</dbReference>
<evidence type="ECO:0000313" key="15">
    <source>
        <dbReference type="EMBL" id="RAG81142.1"/>
    </source>
</evidence>
<feature type="transmembrane region" description="Helical" evidence="12">
    <location>
        <begin position="684"/>
        <end position="703"/>
    </location>
</feature>
<feature type="transmembrane region" description="Helical" evidence="12">
    <location>
        <begin position="389"/>
        <end position="411"/>
    </location>
</feature>
<dbReference type="GO" id="GO:0005886">
    <property type="term" value="C:plasma membrane"/>
    <property type="evidence" value="ECO:0007669"/>
    <property type="project" value="UniProtKB-SubCell"/>
</dbReference>
<evidence type="ECO:0000259" key="14">
    <source>
        <dbReference type="PROSITE" id="PS50850"/>
    </source>
</evidence>
<evidence type="ECO:0000256" key="12">
    <source>
        <dbReference type="SAM" id="Phobius"/>
    </source>
</evidence>
<evidence type="ECO:0000256" key="4">
    <source>
        <dbReference type="ARBA" id="ARBA00022692"/>
    </source>
</evidence>
<feature type="transmembrane region" description="Helical" evidence="12">
    <location>
        <begin position="609"/>
        <end position="626"/>
    </location>
</feature>
<dbReference type="Gene3D" id="1.20.1250.20">
    <property type="entry name" value="MFS general substrate transporter like domains"/>
    <property type="match status" value="1"/>
</dbReference>
<dbReference type="PROSITE" id="PS50850">
    <property type="entry name" value="MFS"/>
    <property type="match status" value="1"/>
</dbReference>
<dbReference type="AlphaFoldDB" id="A0A2X0I881"/>
<protein>
    <submittedName>
        <fullName evidence="15">Uncharacterized protein</fullName>
    </submittedName>
</protein>
<dbReference type="GO" id="GO:0046677">
    <property type="term" value="P:response to antibiotic"/>
    <property type="evidence" value="ECO:0007669"/>
    <property type="project" value="UniProtKB-KW"/>
</dbReference>
<dbReference type="RefSeq" id="WP_111507188.1">
    <property type="nucleotide sequence ID" value="NZ_QKYN01000176.1"/>
</dbReference>
<dbReference type="InterPro" id="IPR017441">
    <property type="entry name" value="Protein_kinase_ATP_BS"/>
</dbReference>
<evidence type="ECO:0000256" key="9">
    <source>
        <dbReference type="ARBA" id="ARBA00023251"/>
    </source>
</evidence>
<keyword evidence="7 12" id="KW-1133">Transmembrane helix</keyword>
<dbReference type="SMART" id="SM00220">
    <property type="entry name" value="S_TKc"/>
    <property type="match status" value="1"/>
</dbReference>
<dbReference type="PROSITE" id="PS00107">
    <property type="entry name" value="PROTEIN_KINASE_ATP"/>
    <property type="match status" value="1"/>
</dbReference>
<feature type="transmembrane region" description="Helical" evidence="12">
    <location>
        <begin position="544"/>
        <end position="565"/>
    </location>
</feature>
<feature type="transmembrane region" description="Helical" evidence="12">
    <location>
        <begin position="710"/>
        <end position="727"/>
    </location>
</feature>
<reference evidence="15 16" key="1">
    <citation type="submission" date="2018-06" db="EMBL/GenBank/DDBJ databases">
        <title>Streptacidiphilus pinicola sp. nov., isolated from pine grove soil.</title>
        <authorList>
            <person name="Roh S.G."/>
            <person name="Park S."/>
            <person name="Kim M.-K."/>
            <person name="Yun B.-R."/>
            <person name="Park J."/>
            <person name="Kim M.J."/>
            <person name="Kim Y.S."/>
            <person name="Kim S.B."/>
        </authorList>
    </citation>
    <scope>NUCLEOTIDE SEQUENCE [LARGE SCALE GENOMIC DNA]</scope>
    <source>
        <strain evidence="15 16">MMS16-CNU450</strain>
    </source>
</reference>
<feature type="transmembrane region" description="Helical" evidence="12">
    <location>
        <begin position="577"/>
        <end position="597"/>
    </location>
</feature>
<keyword evidence="5 10" id="KW-0547">Nucleotide-binding</keyword>
<dbReference type="Gene3D" id="3.30.200.20">
    <property type="entry name" value="Phosphorylase Kinase, domain 1"/>
    <property type="match status" value="1"/>
</dbReference>
<accession>A0A2X0I881</accession>
<evidence type="ECO:0000313" key="16">
    <source>
        <dbReference type="Proteomes" id="UP000248889"/>
    </source>
</evidence>
<keyword evidence="16" id="KW-1185">Reference proteome</keyword>
<comment type="caution">
    <text evidence="15">The sequence shown here is derived from an EMBL/GenBank/DDBJ whole genome shotgun (WGS) entry which is preliminary data.</text>
</comment>
<keyword evidence="6 10" id="KW-0067">ATP-binding</keyword>
<dbReference type="InterPro" id="IPR020846">
    <property type="entry name" value="MFS_dom"/>
</dbReference>
<keyword evidence="2" id="KW-0813">Transport</keyword>
<keyword evidence="9" id="KW-0046">Antibiotic resistance</keyword>
<dbReference type="GO" id="GO:0005524">
    <property type="term" value="F:ATP binding"/>
    <property type="evidence" value="ECO:0007669"/>
    <property type="project" value="UniProtKB-UniRule"/>
</dbReference>
<dbReference type="InterPro" id="IPR008271">
    <property type="entry name" value="Ser/Thr_kinase_AS"/>
</dbReference>
<feature type="transmembrane region" description="Helical" evidence="12">
    <location>
        <begin position="487"/>
        <end position="505"/>
    </location>
</feature>
<evidence type="ECO:0000259" key="13">
    <source>
        <dbReference type="PROSITE" id="PS50011"/>
    </source>
</evidence>
<dbReference type="Pfam" id="PF00069">
    <property type="entry name" value="Pkinase"/>
    <property type="match status" value="1"/>
</dbReference>
<name>A0A2X0I881_9ACTN</name>
<dbReference type="PROSITE" id="PS00108">
    <property type="entry name" value="PROTEIN_KINASE_ST"/>
    <property type="match status" value="1"/>
</dbReference>
<evidence type="ECO:0000256" key="3">
    <source>
        <dbReference type="ARBA" id="ARBA00022475"/>
    </source>
</evidence>
<keyword evidence="8 12" id="KW-0472">Membrane</keyword>
<dbReference type="CDD" id="cd17321">
    <property type="entry name" value="MFS_MMR_MDR_like"/>
    <property type="match status" value="1"/>
</dbReference>
<dbReference type="Pfam" id="PF07690">
    <property type="entry name" value="MFS_1"/>
    <property type="match status" value="1"/>
</dbReference>
<feature type="transmembrane region" description="Helical" evidence="12">
    <location>
        <begin position="647"/>
        <end position="672"/>
    </location>
</feature>
<dbReference type="Gene3D" id="1.20.1720.10">
    <property type="entry name" value="Multidrug resistance protein D"/>
    <property type="match status" value="1"/>
</dbReference>
<evidence type="ECO:0000256" key="5">
    <source>
        <dbReference type="ARBA" id="ARBA00022741"/>
    </source>
</evidence>
<evidence type="ECO:0000256" key="8">
    <source>
        <dbReference type="ARBA" id="ARBA00023136"/>
    </source>
</evidence>
<dbReference type="SUPFAM" id="SSF103473">
    <property type="entry name" value="MFS general substrate transporter"/>
    <property type="match status" value="1"/>
</dbReference>
<dbReference type="Gene3D" id="1.10.510.10">
    <property type="entry name" value="Transferase(Phosphotransferase) domain 1"/>
    <property type="match status" value="1"/>
</dbReference>
<feature type="transmembrane region" description="Helical" evidence="12">
    <location>
        <begin position="431"/>
        <end position="449"/>
    </location>
</feature>
<evidence type="ECO:0000256" key="10">
    <source>
        <dbReference type="PROSITE-ProRule" id="PRU10141"/>
    </source>
</evidence>
<dbReference type="OrthoDB" id="9762169at2"/>
<feature type="transmembrane region" description="Helical" evidence="12">
    <location>
        <begin position="816"/>
        <end position="840"/>
    </location>
</feature>
<gene>
    <name evidence="15" type="ORF">DN069_34485</name>
</gene>
<dbReference type="GO" id="GO:0022857">
    <property type="term" value="F:transmembrane transporter activity"/>
    <property type="evidence" value="ECO:0007669"/>
    <property type="project" value="InterPro"/>
</dbReference>
<evidence type="ECO:0000256" key="6">
    <source>
        <dbReference type="ARBA" id="ARBA00022840"/>
    </source>
</evidence>
<feature type="transmembrane region" description="Helical" evidence="12">
    <location>
        <begin position="739"/>
        <end position="760"/>
    </location>
</feature>